<proteinExistence type="predicted"/>
<dbReference type="EMBL" id="CP019082">
    <property type="protein sequence ID" value="APW59927.1"/>
    <property type="molecule type" value="Genomic_DNA"/>
</dbReference>
<dbReference type="SUPFAM" id="SSF46458">
    <property type="entry name" value="Globin-like"/>
    <property type="match status" value="1"/>
</dbReference>
<dbReference type="InterPro" id="IPR012292">
    <property type="entry name" value="Globin/Proto"/>
</dbReference>
<dbReference type="KEGG" id="pbor:BSF38_01388"/>
<dbReference type="Proteomes" id="UP000186309">
    <property type="component" value="Chromosome"/>
</dbReference>
<evidence type="ECO:0000313" key="3">
    <source>
        <dbReference type="Proteomes" id="UP000186309"/>
    </source>
</evidence>
<gene>
    <name evidence="2" type="primary">ctb</name>
    <name evidence="2" type="ORF">BSF38_01388</name>
</gene>
<accession>A0A1U7CLY4</accession>
<dbReference type="CDD" id="cd08916">
    <property type="entry name" value="TrHb3_P"/>
    <property type="match status" value="1"/>
</dbReference>
<evidence type="ECO:0000256" key="1">
    <source>
        <dbReference type="SAM" id="MobiDB-lite"/>
    </source>
</evidence>
<evidence type="ECO:0000313" key="2">
    <source>
        <dbReference type="EMBL" id="APW59927.1"/>
    </source>
</evidence>
<dbReference type="OrthoDB" id="25954at2"/>
<dbReference type="RefSeq" id="WP_076344211.1">
    <property type="nucleotide sequence ID" value="NZ_CP019082.1"/>
</dbReference>
<keyword evidence="3" id="KW-1185">Reference proteome</keyword>
<dbReference type="Gene3D" id="1.10.490.10">
    <property type="entry name" value="Globins"/>
    <property type="match status" value="1"/>
</dbReference>
<dbReference type="AlphaFoldDB" id="A0A1U7CLY4"/>
<organism evidence="2 3">
    <name type="scientific">Paludisphaera borealis</name>
    <dbReference type="NCBI Taxonomy" id="1387353"/>
    <lineage>
        <taxon>Bacteria</taxon>
        <taxon>Pseudomonadati</taxon>
        <taxon>Planctomycetota</taxon>
        <taxon>Planctomycetia</taxon>
        <taxon>Isosphaerales</taxon>
        <taxon>Isosphaeraceae</taxon>
        <taxon>Paludisphaera</taxon>
    </lineage>
</organism>
<dbReference type="STRING" id="1387353.BSF38_01388"/>
<protein>
    <submittedName>
        <fullName evidence="2">Group 3 truncated hemoglobin ctb</fullName>
    </submittedName>
</protein>
<dbReference type="InterPro" id="IPR009050">
    <property type="entry name" value="Globin-like_sf"/>
</dbReference>
<dbReference type="GO" id="GO:0019825">
    <property type="term" value="F:oxygen binding"/>
    <property type="evidence" value="ECO:0007669"/>
    <property type="project" value="InterPro"/>
</dbReference>
<sequence length="152" mass="17481">MESSSSSRDAVGSPPTRSYGLPMTEGVGVPHADAHEITVELIRDVVVEFYQRARLDEKLGPVFDRYVHDWDVHLGRMTDFWAAALLRSGRYSGRPVERHRPIEELSGDHFRRWVDLFEATVRDLCTPRQADAFVLRALRMREGMTKVLRLDD</sequence>
<name>A0A1U7CLY4_9BACT</name>
<feature type="region of interest" description="Disordered" evidence="1">
    <location>
        <begin position="1"/>
        <end position="25"/>
    </location>
</feature>
<dbReference type="GO" id="GO:0020037">
    <property type="term" value="F:heme binding"/>
    <property type="evidence" value="ECO:0007669"/>
    <property type="project" value="InterPro"/>
</dbReference>
<reference evidence="3" key="1">
    <citation type="submission" date="2016-12" db="EMBL/GenBank/DDBJ databases">
        <title>Comparative genomics of four Isosphaeraceae planctomycetes: a common pool of plasmids and glycoside hydrolase genes.</title>
        <authorList>
            <person name="Ivanova A."/>
        </authorList>
    </citation>
    <scope>NUCLEOTIDE SEQUENCE [LARGE SCALE GENOMIC DNA]</scope>
    <source>
        <strain evidence="3">PX4</strain>
    </source>
</reference>